<evidence type="ECO:0000313" key="2">
    <source>
        <dbReference type="EMBL" id="MBB4861370.1"/>
    </source>
</evidence>
<organism evidence="2 3">
    <name type="scientific">Pseudomonas nitroreducens</name>
    <dbReference type="NCBI Taxonomy" id="46680"/>
    <lineage>
        <taxon>Bacteria</taxon>
        <taxon>Pseudomonadati</taxon>
        <taxon>Pseudomonadota</taxon>
        <taxon>Gammaproteobacteria</taxon>
        <taxon>Pseudomonadales</taxon>
        <taxon>Pseudomonadaceae</taxon>
        <taxon>Pseudomonas</taxon>
    </lineage>
</organism>
<protein>
    <recommendedName>
        <fullName evidence="1">DUF7831 domain-containing protein</fullName>
    </recommendedName>
</protein>
<dbReference type="Pfam" id="PF25176">
    <property type="entry name" value="DUF7831"/>
    <property type="match status" value="1"/>
</dbReference>
<proteinExistence type="predicted"/>
<dbReference type="InterPro" id="IPR057153">
    <property type="entry name" value="DUF7831"/>
</dbReference>
<accession>A0A7W7KEH4</accession>
<gene>
    <name evidence="2" type="ORF">HNP46_000181</name>
</gene>
<name>A0A7W7KEH4_PSENT</name>
<dbReference type="Proteomes" id="UP000566995">
    <property type="component" value="Unassembled WGS sequence"/>
</dbReference>
<dbReference type="EMBL" id="JACHLI010000001">
    <property type="protein sequence ID" value="MBB4861370.1"/>
    <property type="molecule type" value="Genomic_DNA"/>
</dbReference>
<sequence length="148" mass="16265">MGFKIRYVKTYTADECRKAPNDIFVFGDNTVGKGKAPGAGQAVIRDEPNAFGVPTKVAPSNAASSFFSDKEEEIELVKSRLRELFKLGRQGKTLVFPEEGIGTGRAKMAEKSPKAFALMMDILENHFGVEFKKKPKRSTSSPSDSMEP</sequence>
<evidence type="ECO:0000313" key="3">
    <source>
        <dbReference type="Proteomes" id="UP000566995"/>
    </source>
</evidence>
<comment type="caution">
    <text evidence="2">The sequence shown here is derived from an EMBL/GenBank/DDBJ whole genome shotgun (WGS) entry which is preliminary data.</text>
</comment>
<feature type="domain" description="DUF7831" evidence="1">
    <location>
        <begin position="6"/>
        <end position="120"/>
    </location>
</feature>
<evidence type="ECO:0000259" key="1">
    <source>
        <dbReference type="Pfam" id="PF25176"/>
    </source>
</evidence>
<reference evidence="2 3" key="1">
    <citation type="submission" date="2020-08" db="EMBL/GenBank/DDBJ databases">
        <title>Functional genomics of gut bacteria from endangered species of beetles.</title>
        <authorList>
            <person name="Carlos-Shanley C."/>
        </authorList>
    </citation>
    <scope>NUCLEOTIDE SEQUENCE [LARGE SCALE GENOMIC DNA]</scope>
    <source>
        <strain evidence="2 3">S00179</strain>
    </source>
</reference>
<dbReference type="RefSeq" id="WP_184585639.1">
    <property type="nucleotide sequence ID" value="NZ_JACHLI010000001.1"/>
</dbReference>
<dbReference type="AlphaFoldDB" id="A0A7W7KEH4"/>